<organism evidence="2 3">
    <name type="scientific">Nezara viridula</name>
    <name type="common">Southern green stink bug</name>
    <name type="synonym">Cimex viridulus</name>
    <dbReference type="NCBI Taxonomy" id="85310"/>
    <lineage>
        <taxon>Eukaryota</taxon>
        <taxon>Metazoa</taxon>
        <taxon>Ecdysozoa</taxon>
        <taxon>Arthropoda</taxon>
        <taxon>Hexapoda</taxon>
        <taxon>Insecta</taxon>
        <taxon>Pterygota</taxon>
        <taxon>Neoptera</taxon>
        <taxon>Paraneoptera</taxon>
        <taxon>Hemiptera</taxon>
        <taxon>Heteroptera</taxon>
        <taxon>Panheteroptera</taxon>
        <taxon>Pentatomomorpha</taxon>
        <taxon>Pentatomoidea</taxon>
        <taxon>Pentatomidae</taxon>
        <taxon>Pentatominae</taxon>
        <taxon>Nezara</taxon>
    </lineage>
</organism>
<sequence length="102" mass="11686">MDRSSEERPEGEGLELRRSATAPHVPDSLTPGLRRRRQAADKYVTDSSQLPLRFQRPRRLLAQDDTPPRPPPLDNSTLPHENNARSVSRRLRPVSVPLRYNL</sequence>
<protein>
    <submittedName>
        <fullName evidence="2">Uncharacterized protein</fullName>
    </submittedName>
</protein>
<feature type="compositionally biased region" description="Low complexity" evidence="1">
    <location>
        <begin position="93"/>
        <end position="102"/>
    </location>
</feature>
<dbReference type="AlphaFoldDB" id="A0A9P0MX26"/>
<gene>
    <name evidence="2" type="ORF">NEZAVI_LOCUS15792</name>
</gene>
<evidence type="ECO:0000313" key="2">
    <source>
        <dbReference type="EMBL" id="CAH1408220.1"/>
    </source>
</evidence>
<evidence type="ECO:0000256" key="1">
    <source>
        <dbReference type="SAM" id="MobiDB-lite"/>
    </source>
</evidence>
<name>A0A9P0MX26_NEZVI</name>
<feature type="region of interest" description="Disordered" evidence="1">
    <location>
        <begin position="1"/>
        <end position="102"/>
    </location>
</feature>
<dbReference type="EMBL" id="OV725083">
    <property type="protein sequence ID" value="CAH1408220.1"/>
    <property type="molecule type" value="Genomic_DNA"/>
</dbReference>
<accession>A0A9P0MX26</accession>
<proteinExistence type="predicted"/>
<keyword evidence="3" id="KW-1185">Reference proteome</keyword>
<evidence type="ECO:0000313" key="3">
    <source>
        <dbReference type="Proteomes" id="UP001152798"/>
    </source>
</evidence>
<feature type="compositionally biased region" description="Basic and acidic residues" evidence="1">
    <location>
        <begin position="1"/>
        <end position="18"/>
    </location>
</feature>
<dbReference type="Proteomes" id="UP001152798">
    <property type="component" value="Chromosome 7"/>
</dbReference>
<reference evidence="2" key="1">
    <citation type="submission" date="2022-01" db="EMBL/GenBank/DDBJ databases">
        <authorList>
            <person name="King R."/>
        </authorList>
    </citation>
    <scope>NUCLEOTIDE SEQUENCE</scope>
</reference>